<protein>
    <submittedName>
        <fullName evidence="4">Polysaccharide biosynthesis protein</fullName>
    </submittedName>
</protein>
<dbReference type="Pfam" id="PF13727">
    <property type="entry name" value="CoA_binding_3"/>
    <property type="match status" value="1"/>
</dbReference>
<reference evidence="4 5" key="1">
    <citation type="journal article" date="2020" name="Microorganisms">
        <title>Osmotic Adaptation and Compatible Solute Biosynthesis of Phototrophic Bacteria as Revealed from Genome Analyses.</title>
        <authorList>
            <person name="Imhoff J.F."/>
            <person name="Rahn T."/>
            <person name="Kunzel S."/>
            <person name="Keller A."/>
            <person name="Neulinger S.C."/>
        </authorList>
    </citation>
    <scope>NUCLEOTIDE SEQUENCE [LARGE SCALE GENOMIC DNA]</scope>
    <source>
        <strain evidence="4 5">DSM 25653</strain>
    </source>
</reference>
<comment type="similarity">
    <text evidence="1">Belongs to the polysaccharide synthase family.</text>
</comment>
<comment type="caution">
    <text evidence="4">The sequence shown here is derived from an EMBL/GenBank/DDBJ whole genome shotgun (WGS) entry which is preliminary data.</text>
</comment>
<keyword evidence="2" id="KW-0472">Membrane</keyword>
<sequence>MTRWYERLRSRFLAFLHDLLWVPLAWIGAYWMRFNLGDVPGEFWGAAWELLPLVMLICALVYSSFGLYRGVWRFASLPDLSRIAQAATVSTLLVVLALFVLSRNEFLPRSVPPLFLVFQLIGLAGPRLLYRRLKDHSLGLHPGERVLVVGADRAGEMLVRDMLRDRGRQFNPVAFVDDKLRRQGGDIHGVPVKGHSAQIPALVESLAIDLIMLAEPTASDAEMQRLVELCERTGKPFRTVPQLKSVLAGDITINQLRPVSIADLLGRNPVQLDWAAIRAGLTDRVILVTGAGGSIGSELCRQIVAARPSRLVLADNSELNLYRLDLELAARPDAPDFSVHLVDVTDQVAMQQLFERERPQTVFHAAAYKHVPMLEAQIRAAVRNNLLGTEIVADCADRHGCERFVLISTDKAVNPANVMGATKRAAEVICQARAQRSSTRFITVRFGNVLDSAGSVVPLFRAQIEQGGPVTVTHPEIERFFMTIPEACQLIMQAALIGTGGEIFVLDMGEPVKIRYLAEQMIRLAGREPDQDIQIKYVGLRPGEKLYEELFYEREDLLFTEHAKIRAARRALVAPDEVAAALQQSRAGVDQLDTHGLVQALRALVPEWQVQPECQAQPDWRAQAAPTLRSAEP</sequence>
<evidence type="ECO:0000313" key="5">
    <source>
        <dbReference type="Proteomes" id="UP001138768"/>
    </source>
</evidence>
<dbReference type="PANTHER" id="PTHR43318">
    <property type="entry name" value="UDP-N-ACETYLGLUCOSAMINE 4,6-DEHYDRATASE"/>
    <property type="match status" value="1"/>
</dbReference>
<evidence type="ECO:0000259" key="3">
    <source>
        <dbReference type="Pfam" id="PF02719"/>
    </source>
</evidence>
<feature type="domain" description="Polysaccharide biosynthesis protein CapD-like" evidence="3">
    <location>
        <begin position="286"/>
        <end position="568"/>
    </location>
</feature>
<evidence type="ECO:0000256" key="2">
    <source>
        <dbReference type="SAM" id="Phobius"/>
    </source>
</evidence>
<gene>
    <name evidence="4" type="ORF">CKO42_04525</name>
</gene>
<keyword evidence="5" id="KW-1185">Reference proteome</keyword>
<dbReference type="PANTHER" id="PTHR43318:SF1">
    <property type="entry name" value="POLYSACCHARIDE BIOSYNTHESIS PROTEIN EPSC-RELATED"/>
    <property type="match status" value="1"/>
</dbReference>
<proteinExistence type="inferred from homology"/>
<dbReference type="SUPFAM" id="SSF51735">
    <property type="entry name" value="NAD(P)-binding Rossmann-fold domains"/>
    <property type="match status" value="2"/>
</dbReference>
<dbReference type="Gene3D" id="3.40.50.720">
    <property type="entry name" value="NAD(P)-binding Rossmann-like Domain"/>
    <property type="match status" value="2"/>
</dbReference>
<dbReference type="InterPro" id="IPR036291">
    <property type="entry name" value="NAD(P)-bd_dom_sf"/>
</dbReference>
<name>A0A9X1B2V0_9GAMM</name>
<evidence type="ECO:0000313" key="4">
    <source>
        <dbReference type="EMBL" id="MBK1617730.1"/>
    </source>
</evidence>
<dbReference type="InterPro" id="IPR003869">
    <property type="entry name" value="Polysac_CapD-like"/>
</dbReference>
<dbReference type="Proteomes" id="UP001138768">
    <property type="component" value="Unassembled WGS sequence"/>
</dbReference>
<dbReference type="InterPro" id="IPR051203">
    <property type="entry name" value="Polysaccharide_Synthase-Rel"/>
</dbReference>
<feature type="transmembrane region" description="Helical" evidence="2">
    <location>
        <begin position="83"/>
        <end position="101"/>
    </location>
</feature>
<accession>A0A9X1B2V0</accession>
<keyword evidence="2" id="KW-1133">Transmembrane helix</keyword>
<feature type="transmembrane region" description="Helical" evidence="2">
    <location>
        <begin position="12"/>
        <end position="31"/>
    </location>
</feature>
<dbReference type="EMBL" id="NRRY01000004">
    <property type="protein sequence ID" value="MBK1617730.1"/>
    <property type="molecule type" value="Genomic_DNA"/>
</dbReference>
<evidence type="ECO:0000256" key="1">
    <source>
        <dbReference type="ARBA" id="ARBA00007430"/>
    </source>
</evidence>
<feature type="transmembrane region" description="Helical" evidence="2">
    <location>
        <begin position="51"/>
        <end position="71"/>
    </location>
</feature>
<dbReference type="CDD" id="cd05237">
    <property type="entry name" value="UDP_invert_4-6DH_SDR_e"/>
    <property type="match status" value="1"/>
</dbReference>
<dbReference type="Pfam" id="PF02719">
    <property type="entry name" value="Polysacc_synt_2"/>
    <property type="match status" value="1"/>
</dbReference>
<organism evidence="4 5">
    <name type="scientific">Lamprobacter modestohalophilus</name>
    <dbReference type="NCBI Taxonomy" id="1064514"/>
    <lineage>
        <taxon>Bacteria</taxon>
        <taxon>Pseudomonadati</taxon>
        <taxon>Pseudomonadota</taxon>
        <taxon>Gammaproteobacteria</taxon>
        <taxon>Chromatiales</taxon>
        <taxon>Chromatiaceae</taxon>
        <taxon>Lamprobacter</taxon>
    </lineage>
</organism>
<dbReference type="AlphaFoldDB" id="A0A9X1B2V0"/>
<dbReference type="RefSeq" id="WP_200239850.1">
    <property type="nucleotide sequence ID" value="NZ_NRRY01000004.1"/>
</dbReference>
<keyword evidence="2" id="KW-0812">Transmembrane</keyword>